<dbReference type="OrthoDB" id="8932625at2"/>
<evidence type="ECO:0000313" key="3">
    <source>
        <dbReference type="Proteomes" id="UP000284006"/>
    </source>
</evidence>
<dbReference type="EMBL" id="QYUP01000129">
    <property type="protein sequence ID" value="RJG14493.1"/>
    <property type="molecule type" value="Genomic_DNA"/>
</dbReference>
<keyword evidence="3" id="KW-1185">Reference proteome</keyword>
<sequence>MAAAPSRGAVSCEKSPRNAPSGVRAAETITIGSLDMFVSEKSLQVQIGPYFRQKELVLTDEHWLSQPPDAAWTCGLHVVVFPHQKSSLVKSDDVSPCALPYSAPVSHPDQRDSGRTAAWAPRLNLLTNERRQKVKKTSMQNEVSCMSKRGLALAIALAFVAGKAAAVSIETGNPDVSLRWDNGIRYNLGMRTESPDRRIATHPNYDESDAKFKSGDVVSNRVDLLTEIDFAYKKDIGFRVSASAWYDQAYRDDAIRSNSEVAAAGFPNSYSSNRYANYTKRYHAGASGEILDAFVFSNFDAGSVPVSVKLGRHSIYWGESLLTAGHGIASSQGPIDLIKALGNPGSQVKELFLPVSQASFQAGLTEELSIGAQYFFDWRPNRYPEGGTYLGLLDSLGEGPNALPVAPGFAFPRSRDLKPDGRGDFGVMARWSPQWLNGTAGFYYRKYDEKNPWLLLSGTAGAPAGYRLAYAQDLQLFGISLSKELGGISYGAEWSYRKNAALNSAPGDGGAIEGARGNTHHVVVNAMGLIGRTPLFDTASYLGEVAYSRLDRVTRNPALFSA</sequence>
<feature type="region of interest" description="Disordered" evidence="1">
    <location>
        <begin position="1"/>
        <end position="23"/>
    </location>
</feature>
<evidence type="ECO:0000256" key="1">
    <source>
        <dbReference type="SAM" id="MobiDB-lite"/>
    </source>
</evidence>
<name>A0A418XPQ7_9BURK</name>
<dbReference type="AlphaFoldDB" id="A0A418XPQ7"/>
<proteinExistence type="predicted"/>
<accession>A0A418XPQ7</accession>
<dbReference type="InterPro" id="IPR010727">
    <property type="entry name" value="DUF1302"/>
</dbReference>
<protein>
    <submittedName>
        <fullName evidence="2">DUF1302 family protein</fullName>
    </submittedName>
</protein>
<dbReference type="Proteomes" id="UP000284006">
    <property type="component" value="Unassembled WGS sequence"/>
</dbReference>
<evidence type="ECO:0000313" key="2">
    <source>
        <dbReference type="EMBL" id="RJG14493.1"/>
    </source>
</evidence>
<reference evidence="2 3" key="1">
    <citation type="submission" date="2018-09" db="EMBL/GenBank/DDBJ databases">
        <authorList>
            <person name="Zhu H."/>
        </authorList>
    </citation>
    <scope>NUCLEOTIDE SEQUENCE [LARGE SCALE GENOMIC DNA]</scope>
    <source>
        <strain evidence="2 3">K1S02-61</strain>
    </source>
</reference>
<gene>
    <name evidence="2" type="ORF">D3872_17580</name>
</gene>
<comment type="caution">
    <text evidence="2">The sequence shown here is derived from an EMBL/GenBank/DDBJ whole genome shotgun (WGS) entry which is preliminary data.</text>
</comment>
<organism evidence="2 3">
    <name type="scientific">Massilia cavernae</name>
    <dbReference type="NCBI Taxonomy" id="2320864"/>
    <lineage>
        <taxon>Bacteria</taxon>
        <taxon>Pseudomonadati</taxon>
        <taxon>Pseudomonadota</taxon>
        <taxon>Betaproteobacteria</taxon>
        <taxon>Burkholderiales</taxon>
        <taxon>Oxalobacteraceae</taxon>
        <taxon>Telluria group</taxon>
        <taxon>Massilia</taxon>
    </lineage>
</organism>
<dbReference type="Pfam" id="PF06980">
    <property type="entry name" value="DUF1302"/>
    <property type="match status" value="1"/>
</dbReference>